<dbReference type="InterPro" id="IPR045336">
    <property type="entry name" value="MmgE_PrpD_N"/>
</dbReference>
<evidence type="ECO:0000313" key="5">
    <source>
        <dbReference type="EMBL" id="KAF5599170.1"/>
    </source>
</evidence>
<feature type="signal peptide" evidence="2">
    <location>
        <begin position="1"/>
        <end position="21"/>
    </location>
</feature>
<name>A0A8H5PLD5_9HYPO</name>
<comment type="similarity">
    <text evidence="1">Belongs to the PrpD family.</text>
</comment>
<dbReference type="OrthoDB" id="10267976at2759"/>
<dbReference type="InterPro" id="IPR036148">
    <property type="entry name" value="MmgE/PrpD_sf"/>
</dbReference>
<evidence type="ECO:0000313" key="6">
    <source>
        <dbReference type="Proteomes" id="UP000546213"/>
    </source>
</evidence>
<feature type="chain" id="PRO_5034038174" evidence="2">
    <location>
        <begin position="22"/>
        <end position="450"/>
    </location>
</feature>
<gene>
    <name evidence="5" type="ORF">FPCIR_2566</name>
</gene>
<dbReference type="Gene3D" id="1.10.4100.10">
    <property type="entry name" value="2-methylcitrate dehydratase PrpD"/>
    <property type="match status" value="1"/>
</dbReference>
<proteinExistence type="inferred from homology"/>
<dbReference type="Pfam" id="PF03972">
    <property type="entry name" value="MmgE_PrpD_N"/>
    <property type="match status" value="1"/>
</dbReference>
<protein>
    <submittedName>
        <fullName evidence="5">Immune-responsive 1</fullName>
    </submittedName>
</protein>
<feature type="domain" description="MmgE/PrpD C-terminal" evidence="4">
    <location>
        <begin position="268"/>
        <end position="427"/>
    </location>
</feature>
<dbReference type="PANTHER" id="PTHR16943:SF8">
    <property type="entry name" value="2-METHYLCITRATE DEHYDRATASE"/>
    <property type="match status" value="1"/>
</dbReference>
<dbReference type="Proteomes" id="UP000546213">
    <property type="component" value="Unassembled WGS sequence"/>
</dbReference>
<accession>A0A8H5PLD5</accession>
<dbReference type="AlphaFoldDB" id="A0A8H5PLD5"/>
<dbReference type="Gene3D" id="3.30.1330.120">
    <property type="entry name" value="2-methylcitrate dehydratase PrpD"/>
    <property type="match status" value="1"/>
</dbReference>
<feature type="domain" description="MmgE/PrpD N-terminal" evidence="3">
    <location>
        <begin position="5"/>
        <end position="247"/>
    </location>
</feature>
<evidence type="ECO:0000256" key="2">
    <source>
        <dbReference type="SAM" id="SignalP"/>
    </source>
</evidence>
<dbReference type="Pfam" id="PF19305">
    <property type="entry name" value="MmgE_PrpD_C"/>
    <property type="match status" value="1"/>
</dbReference>
<organism evidence="5 6">
    <name type="scientific">Fusarium pseudocircinatum</name>
    <dbReference type="NCBI Taxonomy" id="56676"/>
    <lineage>
        <taxon>Eukaryota</taxon>
        <taxon>Fungi</taxon>
        <taxon>Dikarya</taxon>
        <taxon>Ascomycota</taxon>
        <taxon>Pezizomycotina</taxon>
        <taxon>Sordariomycetes</taxon>
        <taxon>Hypocreomycetidae</taxon>
        <taxon>Hypocreales</taxon>
        <taxon>Nectriaceae</taxon>
        <taxon>Fusarium</taxon>
        <taxon>Fusarium fujikuroi species complex</taxon>
    </lineage>
</organism>
<comment type="caution">
    <text evidence="5">The sequence shown here is derived from an EMBL/GenBank/DDBJ whole genome shotgun (WGS) entry which is preliminary data.</text>
</comment>
<reference evidence="5 6" key="1">
    <citation type="submission" date="2020-05" db="EMBL/GenBank/DDBJ databases">
        <title>Identification and distribution of gene clusters putatively required for synthesis of sphingolipid metabolism inhibitors in phylogenetically diverse species of the filamentous fungus Fusarium.</title>
        <authorList>
            <person name="Kim H.-S."/>
            <person name="Busman M."/>
            <person name="Brown D.W."/>
            <person name="Divon H."/>
            <person name="Uhlig S."/>
            <person name="Proctor R.H."/>
        </authorList>
    </citation>
    <scope>NUCLEOTIDE SEQUENCE [LARGE SCALE GENOMIC DNA]</scope>
    <source>
        <strain evidence="5 6">NRRL 36939</strain>
    </source>
</reference>
<dbReference type="InterPro" id="IPR005656">
    <property type="entry name" value="MmgE_PrpD"/>
</dbReference>
<dbReference type="EMBL" id="JAAOAS010000054">
    <property type="protein sequence ID" value="KAF5599170.1"/>
    <property type="molecule type" value="Genomic_DNA"/>
</dbReference>
<evidence type="ECO:0000259" key="4">
    <source>
        <dbReference type="Pfam" id="PF19305"/>
    </source>
</evidence>
<evidence type="ECO:0000256" key="1">
    <source>
        <dbReference type="ARBA" id="ARBA00006174"/>
    </source>
</evidence>
<dbReference type="InterPro" id="IPR042188">
    <property type="entry name" value="MmgE/PrpD_sf_2"/>
</dbReference>
<dbReference type="SUPFAM" id="SSF103378">
    <property type="entry name" value="2-methylcitrate dehydratase PrpD"/>
    <property type="match status" value="1"/>
</dbReference>
<dbReference type="InterPro" id="IPR042183">
    <property type="entry name" value="MmgE/PrpD_sf_1"/>
</dbReference>
<dbReference type="GO" id="GO:0016829">
    <property type="term" value="F:lyase activity"/>
    <property type="evidence" value="ECO:0007669"/>
    <property type="project" value="InterPro"/>
</dbReference>
<evidence type="ECO:0000259" key="3">
    <source>
        <dbReference type="Pfam" id="PF03972"/>
    </source>
</evidence>
<dbReference type="PANTHER" id="PTHR16943">
    <property type="entry name" value="2-METHYLCITRATE DEHYDRATASE-RELATED"/>
    <property type="match status" value="1"/>
</dbReference>
<sequence>MATKALATWALALQFGNLTEPIVDIAVKSVYNWAGCAIGGYALPPAGIAYEANVPFIGANGNSTIFGTGNHVDVKTAALINGIASHADDYDDTHRDNPIHPSGPVLSALFAVAEWMAPVSGEDFLAAFVAGVEAECKIGVAVFPEHYNVGWRKYITSTVGSVGSAVAIGKLLGLDTKQMQRAISIASVQVIGMHESFGTDTKPFHVGAAAQAGLHSALLAKSGFGGSLEGLEAKRGWSHVVSTRENLTAEISTLGDVWEISRNTFKPYPCDRIIHAAIDGWIQIHNKAVKDGLDVTKIANVTARTHPRVLFLTDDPKPETGLQGKFSVYHAAAVALLFGEATPSQFTDEAVQNKTVIELRQKVNVTSDDKVSEHEAFVAVEFENGKKLEVHVEHTIGSYENPLDEKFLHTKFLDHVGNQIGDVRAKKALSAFAGIANMTDVGQISQQFRK</sequence>
<keyword evidence="6" id="KW-1185">Reference proteome</keyword>
<dbReference type="InterPro" id="IPR045337">
    <property type="entry name" value="MmgE_PrpD_C"/>
</dbReference>
<keyword evidence="2" id="KW-0732">Signal</keyword>